<protein>
    <submittedName>
        <fullName evidence="2">Uncharacterized protein</fullName>
    </submittedName>
</protein>
<feature type="compositionally biased region" description="Basic and acidic residues" evidence="1">
    <location>
        <begin position="21"/>
        <end position="35"/>
    </location>
</feature>
<keyword evidence="3" id="KW-1185">Reference proteome</keyword>
<feature type="compositionally biased region" description="Polar residues" evidence="1">
    <location>
        <begin position="1"/>
        <end position="17"/>
    </location>
</feature>
<comment type="caution">
    <text evidence="2">The sequence shown here is derived from an EMBL/GenBank/DDBJ whole genome shotgun (WGS) entry which is preliminary data.</text>
</comment>
<reference evidence="2" key="1">
    <citation type="submission" date="2021-12" db="EMBL/GenBank/DDBJ databases">
        <title>Prjna785345.</title>
        <authorList>
            <person name="Rujirawat T."/>
            <person name="Krajaejun T."/>
        </authorList>
    </citation>
    <scope>NUCLEOTIDE SEQUENCE</scope>
    <source>
        <strain evidence="2">Pi057C3</strain>
    </source>
</reference>
<sequence>MPGSGSLASSTRDQSVSGFKMEAKEESERQVVAREEDPSRAAIRFVIDVADHDANRVYKFSEACAEGLRYQHHILKMPANPDSWFSLYELRKIGWPDPELQIDLSVREFVFPSPDEVVLFIEKALKACGYEARRRDNFTDAVFINMERMVDDIRYMVSLLAAEHEWETSIIDYKTDRKQYTNPKYFVIADEVKMSRPAQPRSLAQLATDVEMEGFKRRGEDVKQRLDLENKSDELATNYLYRLNAAAMRAGIDFRTGSGSSDLEEHIQQFFETLHDKALQMQFRFTPFESIDELEKKLIQYETAQVRPSKKVVAKKYIDDSAETPFVHRVDQGQDQSQTSKIGAGSAQGHSIRVCRSFIEEIVALRAGVTRAEQQADAAEKSSN</sequence>
<evidence type="ECO:0000313" key="3">
    <source>
        <dbReference type="Proteomes" id="UP001209570"/>
    </source>
</evidence>
<dbReference type="AlphaFoldDB" id="A0AAD5LRV0"/>
<organism evidence="2 3">
    <name type="scientific">Pythium insidiosum</name>
    <name type="common">Pythiosis disease agent</name>
    <dbReference type="NCBI Taxonomy" id="114742"/>
    <lineage>
        <taxon>Eukaryota</taxon>
        <taxon>Sar</taxon>
        <taxon>Stramenopiles</taxon>
        <taxon>Oomycota</taxon>
        <taxon>Peronosporomycetes</taxon>
        <taxon>Pythiales</taxon>
        <taxon>Pythiaceae</taxon>
        <taxon>Pythium</taxon>
    </lineage>
</organism>
<evidence type="ECO:0000256" key="1">
    <source>
        <dbReference type="SAM" id="MobiDB-lite"/>
    </source>
</evidence>
<name>A0AAD5LRV0_PYTIN</name>
<accession>A0AAD5LRV0</accession>
<evidence type="ECO:0000313" key="2">
    <source>
        <dbReference type="EMBL" id="KAJ0391681.1"/>
    </source>
</evidence>
<dbReference type="EMBL" id="JAKCXM010000894">
    <property type="protein sequence ID" value="KAJ0391681.1"/>
    <property type="molecule type" value="Genomic_DNA"/>
</dbReference>
<proteinExistence type="predicted"/>
<feature type="region of interest" description="Disordered" evidence="1">
    <location>
        <begin position="1"/>
        <end position="35"/>
    </location>
</feature>
<gene>
    <name evidence="2" type="ORF">P43SY_001645</name>
</gene>
<dbReference type="Proteomes" id="UP001209570">
    <property type="component" value="Unassembled WGS sequence"/>
</dbReference>